<dbReference type="RefSeq" id="XP_019626890.1">
    <property type="nucleotide sequence ID" value="XM_019771331.1"/>
</dbReference>
<dbReference type="Pfam" id="PF13271">
    <property type="entry name" value="DUF4062"/>
    <property type="match status" value="1"/>
</dbReference>
<dbReference type="InterPro" id="IPR008979">
    <property type="entry name" value="Galactose-bd-like_sf"/>
</dbReference>
<dbReference type="PANTHER" id="PTHR19860">
    <property type="entry name" value="DDB1- AND CUL4-ASSOCIATED FACTOR 12-RELATED"/>
    <property type="match status" value="1"/>
</dbReference>
<accession>A0A6P4YCK5</accession>
<protein>
    <submittedName>
        <fullName evidence="5 6">Uncharacterized protein LOC109471895 isoform X1</fullName>
    </submittedName>
</protein>
<dbReference type="SMART" id="SM01198">
    <property type="entry name" value="FBA"/>
    <property type="match status" value="1"/>
</dbReference>
<dbReference type="SUPFAM" id="SSF48452">
    <property type="entry name" value="TPR-like"/>
    <property type="match status" value="2"/>
</dbReference>
<evidence type="ECO:0000313" key="4">
    <source>
        <dbReference type="Proteomes" id="UP000515135"/>
    </source>
</evidence>
<keyword evidence="4" id="KW-1185">Reference proteome</keyword>
<feature type="region of interest" description="Disordered" evidence="2">
    <location>
        <begin position="952"/>
        <end position="997"/>
    </location>
</feature>
<proteinExistence type="predicted"/>
<dbReference type="Proteomes" id="UP000515135">
    <property type="component" value="Unplaced"/>
</dbReference>
<dbReference type="InterPro" id="IPR007397">
    <property type="entry name" value="F-box-assoc_dom"/>
</dbReference>
<dbReference type="SUPFAM" id="SSF49785">
    <property type="entry name" value="Galactose-binding domain-like"/>
    <property type="match status" value="1"/>
</dbReference>
<dbReference type="PROSITE" id="PS51114">
    <property type="entry name" value="FBA"/>
    <property type="match status" value="1"/>
</dbReference>
<dbReference type="Pfam" id="PF04300">
    <property type="entry name" value="FBA"/>
    <property type="match status" value="1"/>
</dbReference>
<evidence type="ECO:0000259" key="3">
    <source>
        <dbReference type="PROSITE" id="PS51114"/>
    </source>
</evidence>
<dbReference type="Gene3D" id="1.25.40.10">
    <property type="entry name" value="Tetratricopeptide repeat domain"/>
    <property type="match status" value="2"/>
</dbReference>
<feature type="compositionally biased region" description="Basic and acidic residues" evidence="2">
    <location>
        <begin position="50"/>
        <end position="61"/>
    </location>
</feature>
<feature type="domain" description="FBA" evidence="3">
    <location>
        <begin position="729"/>
        <end position="908"/>
    </location>
</feature>
<feature type="compositionally biased region" description="Polar residues" evidence="2">
    <location>
        <begin position="18"/>
        <end position="47"/>
    </location>
</feature>
<name>A0A6P4YCK5_BRABE</name>
<dbReference type="SUPFAM" id="SSF52540">
    <property type="entry name" value="P-loop containing nucleoside triphosphate hydrolases"/>
    <property type="match status" value="1"/>
</dbReference>
<dbReference type="GeneID" id="109471895"/>
<dbReference type="InterPro" id="IPR011990">
    <property type="entry name" value="TPR-like_helical_dom_sf"/>
</dbReference>
<dbReference type="Pfam" id="PF13424">
    <property type="entry name" value="TPR_12"/>
    <property type="match status" value="1"/>
</dbReference>
<dbReference type="SMART" id="SM00028">
    <property type="entry name" value="TPR"/>
    <property type="match status" value="5"/>
</dbReference>
<evidence type="ECO:0000313" key="6">
    <source>
        <dbReference type="RefSeq" id="XP_019626891.1"/>
    </source>
</evidence>
<dbReference type="OrthoDB" id="2325716at2759"/>
<dbReference type="Pfam" id="PF05729">
    <property type="entry name" value="NACHT"/>
    <property type="match status" value="1"/>
</dbReference>
<evidence type="ECO:0000313" key="5">
    <source>
        <dbReference type="RefSeq" id="XP_019626890.1"/>
    </source>
</evidence>
<keyword evidence="1" id="KW-0677">Repeat</keyword>
<evidence type="ECO:0000256" key="1">
    <source>
        <dbReference type="ARBA" id="ARBA00022737"/>
    </source>
</evidence>
<dbReference type="KEGG" id="bbel:109471895"/>
<organism evidence="4 5">
    <name type="scientific">Branchiostoma belcheri</name>
    <name type="common">Amphioxus</name>
    <dbReference type="NCBI Taxonomy" id="7741"/>
    <lineage>
        <taxon>Eukaryota</taxon>
        <taxon>Metazoa</taxon>
        <taxon>Chordata</taxon>
        <taxon>Cephalochordata</taxon>
        <taxon>Leptocardii</taxon>
        <taxon>Amphioxiformes</taxon>
        <taxon>Branchiostomatidae</taxon>
        <taxon>Branchiostoma</taxon>
    </lineage>
</organism>
<dbReference type="InterPro" id="IPR025139">
    <property type="entry name" value="DUF4062"/>
</dbReference>
<dbReference type="InterPro" id="IPR025662">
    <property type="entry name" value="Sigma_54_int_dom_ATP-bd_1"/>
</dbReference>
<gene>
    <name evidence="5 6" type="primary">LOC109471895</name>
</gene>
<dbReference type="InterPro" id="IPR027417">
    <property type="entry name" value="P-loop_NTPase"/>
</dbReference>
<dbReference type="GO" id="GO:0080008">
    <property type="term" value="C:Cul4-RING E3 ubiquitin ligase complex"/>
    <property type="evidence" value="ECO:0007669"/>
    <property type="project" value="TreeGrafter"/>
</dbReference>
<reference evidence="5 6" key="1">
    <citation type="submission" date="2025-04" db="UniProtKB">
        <authorList>
            <consortium name="RefSeq"/>
        </authorList>
    </citation>
    <scope>IDENTIFICATION</scope>
    <source>
        <tissue evidence="5 6">Gonad</tissue>
    </source>
</reference>
<dbReference type="PANTHER" id="PTHR19860:SF17">
    <property type="entry name" value="FBA DOMAIN-CONTAINING PROTEIN"/>
    <property type="match status" value="1"/>
</dbReference>
<dbReference type="Gene3D" id="2.60.120.260">
    <property type="entry name" value="Galactose-binding domain-like"/>
    <property type="match status" value="1"/>
</dbReference>
<dbReference type="Gene3D" id="3.40.50.300">
    <property type="entry name" value="P-loop containing nucleotide triphosphate hydrolases"/>
    <property type="match status" value="1"/>
</dbReference>
<sequence length="1986" mass="221634">MGCGTSHGPAPPPHLTPRANQQQPETPINNGKADNNLPMNGTYNLSSKTHKQDHTDGHQKSTAEVNPRVKTTEAAVTSQNDFSTGVDLPDLTEIKRPADIACIRSRNSAKWPIRCFCSLDFNVNAGYGGCASLLLLSCSYNNKDNSTTEIFLLRSGFDCNHVEATSLVKSHGGHFGAENGIKTDEDGRLLVDCLFGTNFACLLSNDSRWGHGGVGVVTDGPEEEGETCKLRLNVNGGSGGGTSILMCRGVVPGVDTAKVVSCVYVISSGFDNNAFRTKKLFDHGEDLWKFSVDGSGVLQAAGPMSSRYALFHNRDTFVPTGQDRVAKVRHTQAYRGDSQTVLLPECRDCGTAMVLCSSSSGTETATTASLYVLTISTQGIQSVEAAFVAGSSGKGAPESADQWTFAIANGKLVVEGPPLPCRYAFFSNLADDEQNPKGRCHQDSCLATNDSSPVCGVVSVDSNGIRGWVTAPSDIVIKVNERTVAVMAAPELVSVAAGRMAFARRWAQDETTPGLRLVRVFAIRTDPDMKNCLLELEGSPYQHVIQPRGVLFALNTAGPSYQALNNIVYLSEHRLYHNYDTGPQSKTLGLVKHTSAMPQLLCGTYDGFIYGTARNHSAQTEDENRVTYNVPDLPDGKHTLTLHYVGGGGNIIINGNTKRVNFKPEKTEASPGYTAHTFSVPVTVSGGTLEFTAYPSFLCGFSICDASYVEPEQSPDDIRREQQERVKLGLEATPLPDSLEKKKMQIAGWSSNLLDNASGQLGNMSHWNIGGDWNVIEGGHGTEKCFVTSHMRCTKYQEVDLTKTFSEEHLDTSPEIQVSEWYTQGVCGGGFYTLEVTLMTYDGEVIKRYKSGEKGNLYSGQWHEEKVAFTDYGTGVRLVGIQSSGKDDKHWGGHYGARMSSATVRVRREATPAEDDAFADVIPENVTEEERSQQAAVREKVVQKVLTENAQLWSQDDNEAQPMEDPLMSMEQGGKPKGSAEPNQGENKAVSKVRRSEKPKQREIRVFVSSTFKDFKDEREYLIKKTFRELNRLCAERSVFFTYVDLRWGITKEQSDDGRTISICLKEVDRCRPYFICMMGERFGWSQKQDEPDKLLNASFDYAIKHNDDLKWIENHRFDTSVTQLEIQHAALNNPGESRQRCFFYLRDPVTDTGTVSPDDVQVFLSESDWHHQHQYKLRNAVLEAGMNVRNYRETEDACTLIMEDLQRCVDEDFPPGTELTPMQREQEHHMAFAEARRRVYIGRQEYFDKIDQFMAGNNSAPLVLVGESGSGKSALVANWVSRYEQAHPDQFVFVHFIGSSAESSNHVTLVRRLMEELKAFFNLTMAVPTSDTNLVRSLPVWLRMAGMMGRVLIVMDALNQLDSGTAMVGEGDEHDLLWIPKEMPPGVSMLLSTLPGRAMEAASASGWETFRVQPLQPEEKSAIIKGYLEDMYTKTLSEEQKQLIIEAPQTNNPLYLKALLDEMRLYGEFETVTTRIQHYLEAENPGVLFGKILERLENDFETGVNTRKYLVRLSTSAIWCSHRGLSEEEMVSLLDVPSVVWSPFYLSLDDNLINRNGILNFFHDHLRQAVEARYLPSAEDKRRKYLELADYFATREIDDRVVDELPFLLSKAGEMDRLRTTITNLRIFQRMMKSVEGTFNLMKYWQQVGGYERAEADYLKALSEEPQGSSGQEKEDRVALLRSMAAFFVKAGLLKSARSLYEELLEMLERRYLDSHGTVVYHPRNFSFRHKCKHTAVLDVLHSLGNVCERQMELKLAEEFYTDALDRQTRLDTPKEKLYLVKGLLGLASVKSLKEDQKEAKKLLLRAKEVATSVLGPHHHYVASIVGQIGQVCYKQGRVDEALGFYLQELSKVRAIHGASHPRTAGVLNSIALVYDDKNDERAGEIYETALTTMLQAYGNNHVDVAIIRYNTTWGHFTLPQATMPGPSTSLSRLQQSSSPSSVLTILTLPRLRRPWTLQLHLSRSNQTPVLESASDIFLDLSCNL</sequence>
<dbReference type="PROSITE" id="PS00675">
    <property type="entry name" value="SIGMA54_INTERACT_1"/>
    <property type="match status" value="1"/>
</dbReference>
<evidence type="ECO:0000256" key="2">
    <source>
        <dbReference type="SAM" id="MobiDB-lite"/>
    </source>
</evidence>
<dbReference type="InterPro" id="IPR007111">
    <property type="entry name" value="NACHT_NTPase"/>
</dbReference>
<dbReference type="InterPro" id="IPR051191">
    <property type="entry name" value="DCAF12"/>
</dbReference>
<dbReference type="InterPro" id="IPR019734">
    <property type="entry name" value="TPR_rpt"/>
</dbReference>
<feature type="region of interest" description="Disordered" evidence="2">
    <location>
        <begin position="1"/>
        <end position="82"/>
    </location>
</feature>
<dbReference type="RefSeq" id="XP_019626891.1">
    <property type="nucleotide sequence ID" value="XM_019771332.1"/>
</dbReference>